<protein>
    <submittedName>
        <fullName evidence="1">Uncharacterized protein Z024R</fullName>
    </submittedName>
</protein>
<gene>
    <name evidence="1" type="primary">Z024R</name>
    <name evidence="1" type="ORF">ATCV1_Z024R</name>
</gene>
<dbReference type="EMBL" id="EF101928">
    <property type="protein sequence ID" value="ABT16158.1"/>
    <property type="molecule type" value="Genomic_DNA"/>
</dbReference>
<keyword evidence="2" id="KW-1185">Reference proteome</keyword>
<dbReference type="GeneID" id="5470259"/>
<organism evidence="1 2">
    <name type="scientific">Chlorovirus heliozoae</name>
    <dbReference type="NCBI Taxonomy" id="322019"/>
    <lineage>
        <taxon>Viruses</taxon>
        <taxon>Varidnaviria</taxon>
        <taxon>Bamfordvirae</taxon>
        <taxon>Nucleocytoviricota</taxon>
        <taxon>Megaviricetes</taxon>
        <taxon>Algavirales</taxon>
        <taxon>Phycodnaviridae</taxon>
        <taxon>Chlorovirus</taxon>
    </lineage>
</organism>
<accession>A7K7Y4</accession>
<dbReference type="RefSeq" id="YP_001426505.1">
    <property type="nucleotide sequence ID" value="NC_008724.1"/>
</dbReference>
<dbReference type="Proteomes" id="UP000202420">
    <property type="component" value="Segment"/>
</dbReference>
<evidence type="ECO:0000313" key="2">
    <source>
        <dbReference type="Proteomes" id="UP000202420"/>
    </source>
</evidence>
<name>A7K7Y4_9PHYC</name>
<dbReference type="KEGG" id="vg:5470259"/>
<evidence type="ECO:0000313" key="1">
    <source>
        <dbReference type="EMBL" id="ABT16158.1"/>
    </source>
</evidence>
<sequence length="153" mass="18201">METRIQTALVRQLQRQIRNQERRENKMFYTDLRNRSSAIQLVNEHFHAAEIETRRLFDSFQTAIDRAIKLNKDRFDASVSYTLDTPTINEEKYTFDSDEFEKEAVRMFRSSNDVLFFKSLYSYPESPRSDSNNDLFYIVVGVLVVLQCLQYNC</sequence>
<proteinExistence type="predicted"/>
<reference evidence="1 2" key="1">
    <citation type="submission" date="2006-09" db="EMBL/GenBank/DDBJ databases">
        <title>Sequence and annotation of the 288-kb ATCV-1 virus that infects an endosymbiotic Chlorella strain of the heliozoon Acanthocystis turfacea.</title>
        <authorList>
            <person name="Fitzgerald L.A."/>
            <person name="Graves M.V."/>
            <person name="Li X."/>
            <person name="Pfitzner A.J.P."/>
            <person name="Hartigan J."/>
            <person name="Van Etten J.L."/>
        </authorList>
    </citation>
    <scope>NUCLEOTIDE SEQUENCE [LARGE SCALE GENOMIC DNA]</scope>
    <source>
        <strain evidence="1 2">ATCV-1</strain>
    </source>
</reference>